<accession>A0ACC0F2K7</accession>
<proteinExistence type="predicted"/>
<dbReference type="Proteomes" id="UP001060215">
    <property type="component" value="Chromosome 11"/>
</dbReference>
<evidence type="ECO:0000313" key="1">
    <source>
        <dbReference type="EMBL" id="KAI7982872.1"/>
    </source>
</evidence>
<sequence>MDENGIKSLVDVLDLVFSALREKVLNNLKNHAAPETRATPRQPWLRGWDDFKKGRSNLLREESENEDHDEDMVVDATKQSDEVARALVAADALGKASLSTTSVPFQDIEDSLQELDMEHYDEKDDGVELIGTGIGDAYYPNSQHCCGLCYPHSLSVWFLFLGNNFVTHIPIYASHIDIFGLREATKAKNHDENAWAWRRPLLDDYLCLFSCHIFGLHVMFCVIWLSYRLKFFTLNDYSIQFVFYFIYVNLQISLAFLVASIFANVKTAAVVGYIMVFGSGLLGGFLFQCFVEDTSFQSIQVSFDGH</sequence>
<organism evidence="1 2">
    <name type="scientific">Camellia lanceoleosa</name>
    <dbReference type="NCBI Taxonomy" id="1840588"/>
    <lineage>
        <taxon>Eukaryota</taxon>
        <taxon>Viridiplantae</taxon>
        <taxon>Streptophyta</taxon>
        <taxon>Embryophyta</taxon>
        <taxon>Tracheophyta</taxon>
        <taxon>Spermatophyta</taxon>
        <taxon>Magnoliopsida</taxon>
        <taxon>eudicotyledons</taxon>
        <taxon>Gunneridae</taxon>
        <taxon>Pentapetalae</taxon>
        <taxon>asterids</taxon>
        <taxon>Ericales</taxon>
        <taxon>Theaceae</taxon>
        <taxon>Camellia</taxon>
    </lineage>
</organism>
<comment type="caution">
    <text evidence="1">The sequence shown here is derived from an EMBL/GenBank/DDBJ whole genome shotgun (WGS) entry which is preliminary data.</text>
</comment>
<keyword evidence="2" id="KW-1185">Reference proteome</keyword>
<reference evidence="1 2" key="1">
    <citation type="journal article" date="2022" name="Plant J.">
        <title>Chromosome-level genome of Camellia lanceoleosa provides a valuable resource for understanding genome evolution and self-incompatibility.</title>
        <authorList>
            <person name="Gong W."/>
            <person name="Xiao S."/>
            <person name="Wang L."/>
            <person name="Liao Z."/>
            <person name="Chang Y."/>
            <person name="Mo W."/>
            <person name="Hu G."/>
            <person name="Li W."/>
            <person name="Zhao G."/>
            <person name="Zhu H."/>
            <person name="Hu X."/>
            <person name="Ji K."/>
            <person name="Xiang X."/>
            <person name="Song Q."/>
            <person name="Yuan D."/>
            <person name="Jin S."/>
            <person name="Zhang L."/>
        </authorList>
    </citation>
    <scope>NUCLEOTIDE SEQUENCE [LARGE SCALE GENOMIC DNA]</scope>
    <source>
        <strain evidence="1">SQ_2022a</strain>
    </source>
</reference>
<dbReference type="EMBL" id="CM045768">
    <property type="protein sequence ID" value="KAI7982872.1"/>
    <property type="molecule type" value="Genomic_DNA"/>
</dbReference>
<protein>
    <submittedName>
        <fullName evidence="1">ABC transporter A family member 12</fullName>
    </submittedName>
</protein>
<name>A0ACC0F2K7_9ERIC</name>
<evidence type="ECO:0000313" key="2">
    <source>
        <dbReference type="Proteomes" id="UP001060215"/>
    </source>
</evidence>
<gene>
    <name evidence="1" type="ORF">LOK49_LG15G02142</name>
</gene>